<dbReference type="PROSITE" id="PS50931">
    <property type="entry name" value="HTH_LYSR"/>
    <property type="match status" value="1"/>
</dbReference>
<dbReference type="EMBL" id="JAFEUM010000004">
    <property type="protein sequence ID" value="MBM7037207.1"/>
    <property type="molecule type" value="Genomic_DNA"/>
</dbReference>
<dbReference type="Pfam" id="PF03466">
    <property type="entry name" value="LysR_substrate"/>
    <property type="match status" value="1"/>
</dbReference>
<organism evidence="6 7">
    <name type="scientific">Vibrio ulleungensis</name>
    <dbReference type="NCBI Taxonomy" id="2807619"/>
    <lineage>
        <taxon>Bacteria</taxon>
        <taxon>Pseudomonadati</taxon>
        <taxon>Pseudomonadota</taxon>
        <taxon>Gammaproteobacteria</taxon>
        <taxon>Vibrionales</taxon>
        <taxon>Vibrionaceae</taxon>
        <taxon>Vibrio</taxon>
    </lineage>
</organism>
<dbReference type="Gene3D" id="3.40.190.290">
    <property type="match status" value="1"/>
</dbReference>
<sequence>MTYSIEQMQAFVAVVEHKGIAQAARELGKHVSTVREQVNNFEIDTGLTLFERLPRSLIVTPTGMQLYKYAKALLNESDHFEAKIDSMHSGVPDRLTVAIDTSLIDQEIDLLLADILQKYPYLNLKVLNGDTLQVRGWVLSGKADVGLAFAAVMLSKELQVRKAFDFEVVRVIPAQWQLPRDASERALADKLQLTYSFLAELGLREADLVSHRHMVCNNVHQMLNLIKTGIGWGHLPQFICNSANLNDDFTILNDQFALWSAEVLVKEAASVNPAMQMFIDGMCNFERR</sequence>
<evidence type="ECO:0000256" key="4">
    <source>
        <dbReference type="ARBA" id="ARBA00023163"/>
    </source>
</evidence>
<dbReference type="PANTHER" id="PTHR30126:SF40">
    <property type="entry name" value="HTH-TYPE TRANSCRIPTIONAL REGULATOR GLTR"/>
    <property type="match status" value="1"/>
</dbReference>
<proteinExistence type="inferred from homology"/>
<keyword evidence="3" id="KW-0238">DNA-binding</keyword>
<feature type="domain" description="HTH lysR-type" evidence="5">
    <location>
        <begin position="1"/>
        <end position="60"/>
    </location>
</feature>
<evidence type="ECO:0000256" key="1">
    <source>
        <dbReference type="ARBA" id="ARBA00009437"/>
    </source>
</evidence>
<keyword evidence="2" id="KW-0805">Transcription regulation</keyword>
<dbReference type="PANTHER" id="PTHR30126">
    <property type="entry name" value="HTH-TYPE TRANSCRIPTIONAL REGULATOR"/>
    <property type="match status" value="1"/>
</dbReference>
<dbReference type="SUPFAM" id="SSF46785">
    <property type="entry name" value="Winged helix' DNA-binding domain"/>
    <property type="match status" value="1"/>
</dbReference>
<dbReference type="Pfam" id="PF00126">
    <property type="entry name" value="HTH_1"/>
    <property type="match status" value="1"/>
</dbReference>
<protein>
    <submittedName>
        <fullName evidence="6">LysR family transcriptional regulator</fullName>
    </submittedName>
</protein>
<dbReference type="SUPFAM" id="SSF53850">
    <property type="entry name" value="Periplasmic binding protein-like II"/>
    <property type="match status" value="1"/>
</dbReference>
<keyword evidence="4" id="KW-0804">Transcription</keyword>
<evidence type="ECO:0000259" key="5">
    <source>
        <dbReference type="PROSITE" id="PS50931"/>
    </source>
</evidence>
<dbReference type="RefSeq" id="WP_205158758.1">
    <property type="nucleotide sequence ID" value="NZ_JAFEUM010000004.1"/>
</dbReference>
<evidence type="ECO:0000313" key="6">
    <source>
        <dbReference type="EMBL" id="MBM7037207.1"/>
    </source>
</evidence>
<name>A0ABS2HKX9_9VIBR</name>
<dbReference type="CDD" id="cd05466">
    <property type="entry name" value="PBP2_LTTR_substrate"/>
    <property type="match status" value="1"/>
</dbReference>
<keyword evidence="7" id="KW-1185">Reference proteome</keyword>
<evidence type="ECO:0000313" key="7">
    <source>
        <dbReference type="Proteomes" id="UP000809621"/>
    </source>
</evidence>
<reference evidence="6 7" key="1">
    <citation type="submission" date="2021-02" db="EMBL/GenBank/DDBJ databases">
        <authorList>
            <person name="Park J.-S."/>
        </authorList>
    </citation>
    <scope>NUCLEOTIDE SEQUENCE [LARGE SCALE GENOMIC DNA]</scope>
    <source>
        <strain evidence="6 7">188UL20-2</strain>
    </source>
</reference>
<dbReference type="Proteomes" id="UP000809621">
    <property type="component" value="Unassembled WGS sequence"/>
</dbReference>
<gene>
    <name evidence="6" type="ORF">JQC93_12400</name>
</gene>
<dbReference type="Gene3D" id="1.10.10.10">
    <property type="entry name" value="Winged helix-like DNA-binding domain superfamily/Winged helix DNA-binding domain"/>
    <property type="match status" value="1"/>
</dbReference>
<dbReference type="InterPro" id="IPR000847">
    <property type="entry name" value="LysR_HTH_N"/>
</dbReference>
<dbReference type="InterPro" id="IPR005119">
    <property type="entry name" value="LysR_subst-bd"/>
</dbReference>
<dbReference type="InterPro" id="IPR036388">
    <property type="entry name" value="WH-like_DNA-bd_sf"/>
</dbReference>
<dbReference type="InterPro" id="IPR036390">
    <property type="entry name" value="WH_DNA-bd_sf"/>
</dbReference>
<comment type="similarity">
    <text evidence="1">Belongs to the LysR transcriptional regulatory family.</text>
</comment>
<evidence type="ECO:0000256" key="2">
    <source>
        <dbReference type="ARBA" id="ARBA00023015"/>
    </source>
</evidence>
<evidence type="ECO:0000256" key="3">
    <source>
        <dbReference type="ARBA" id="ARBA00023125"/>
    </source>
</evidence>
<comment type="caution">
    <text evidence="6">The sequence shown here is derived from an EMBL/GenBank/DDBJ whole genome shotgun (WGS) entry which is preliminary data.</text>
</comment>
<accession>A0ABS2HKX9</accession>